<dbReference type="EMBL" id="CP051428">
    <property type="protein sequence ID" value="QJC51189.1"/>
    <property type="molecule type" value="Genomic_DNA"/>
</dbReference>
<accession>A0A6H2GV09</accession>
<evidence type="ECO:0000313" key="3">
    <source>
        <dbReference type="EMBL" id="QJC51189.1"/>
    </source>
</evidence>
<dbReference type="PANTHER" id="PTHR24321">
    <property type="entry name" value="DEHYDROGENASES, SHORT CHAIN"/>
    <property type="match status" value="1"/>
</dbReference>
<comment type="similarity">
    <text evidence="1">Belongs to the short-chain dehydrogenases/reductases (SDR) family.</text>
</comment>
<sequence length="263" mass="27561">MRLKGKTAFITGAASGIGKASALLFAREGADVVLVDVNQERLEQTCNELSALPGAGRCLAVEASISSEEQLEHAYRRADEAFGRLDIVFANAGVNGTLAPLESMKAEEWSRTIETNLTGTFLTIKHAIPRLKQAGGGSILVTSSINGNRVFTSFGMSAYSTSKAGQVALVKMAALELAQFGIRVNAICPGAIDTSIDESTDLKKEVEEIAIPVEFPAGAQPLAGKSGSAEQAAKLALFLASDDSDHVTGTEIYLDGAESLLRG</sequence>
<dbReference type="PRINTS" id="PR00080">
    <property type="entry name" value="SDRFAMILY"/>
</dbReference>
<name>A0A6H2GV09_9BACL</name>
<dbReference type="RefSeq" id="WP_168906842.1">
    <property type="nucleotide sequence ID" value="NZ_CP051428.1"/>
</dbReference>
<reference evidence="3 4" key="1">
    <citation type="submission" date="2020-04" db="EMBL/GenBank/DDBJ databases">
        <title>Novel Paenibacillus strain UniB2 isolated from commercial digestive syrup.</title>
        <authorList>
            <person name="Thorat V."/>
            <person name="Kirdat K."/>
            <person name="Tiwarekar B."/>
            <person name="Yadav A."/>
        </authorList>
    </citation>
    <scope>NUCLEOTIDE SEQUENCE [LARGE SCALE GENOMIC DNA]</scope>
    <source>
        <strain evidence="3 4">UniB2</strain>
    </source>
</reference>
<dbReference type="Gene3D" id="3.40.50.720">
    <property type="entry name" value="NAD(P)-binding Rossmann-like Domain"/>
    <property type="match status" value="1"/>
</dbReference>
<dbReference type="Proteomes" id="UP000502136">
    <property type="component" value="Chromosome"/>
</dbReference>
<keyword evidence="2" id="KW-0560">Oxidoreductase</keyword>
<dbReference type="GO" id="GO:0016491">
    <property type="term" value="F:oxidoreductase activity"/>
    <property type="evidence" value="ECO:0007669"/>
    <property type="project" value="UniProtKB-KW"/>
</dbReference>
<evidence type="ECO:0000256" key="1">
    <source>
        <dbReference type="ARBA" id="ARBA00006484"/>
    </source>
</evidence>
<evidence type="ECO:0000256" key="2">
    <source>
        <dbReference type="ARBA" id="ARBA00023002"/>
    </source>
</evidence>
<dbReference type="KEGG" id="palr:HGI30_06175"/>
<dbReference type="InterPro" id="IPR036291">
    <property type="entry name" value="NAD(P)-bd_dom_sf"/>
</dbReference>
<dbReference type="InterPro" id="IPR002347">
    <property type="entry name" value="SDR_fam"/>
</dbReference>
<evidence type="ECO:0000313" key="4">
    <source>
        <dbReference type="Proteomes" id="UP000502136"/>
    </source>
</evidence>
<dbReference type="NCBIfam" id="NF004203">
    <property type="entry name" value="PRK05653.2-4"/>
    <property type="match status" value="1"/>
</dbReference>
<proteinExistence type="inferred from homology"/>
<gene>
    <name evidence="3" type="ORF">HGI30_06175</name>
</gene>
<organism evidence="3 4">
    <name type="scientific">Paenibacillus albicereus</name>
    <dbReference type="NCBI Taxonomy" id="2726185"/>
    <lineage>
        <taxon>Bacteria</taxon>
        <taxon>Bacillati</taxon>
        <taxon>Bacillota</taxon>
        <taxon>Bacilli</taxon>
        <taxon>Bacillales</taxon>
        <taxon>Paenibacillaceae</taxon>
        <taxon>Paenibacillus</taxon>
    </lineage>
</organism>
<dbReference type="CDD" id="cd05233">
    <property type="entry name" value="SDR_c"/>
    <property type="match status" value="1"/>
</dbReference>
<dbReference type="PANTHER" id="PTHR24321:SF8">
    <property type="entry name" value="ESTRADIOL 17-BETA-DEHYDROGENASE 8-RELATED"/>
    <property type="match status" value="1"/>
</dbReference>
<dbReference type="PRINTS" id="PR00081">
    <property type="entry name" value="GDHRDH"/>
</dbReference>
<dbReference type="FunFam" id="3.40.50.720:FF:000084">
    <property type="entry name" value="Short-chain dehydrogenase reductase"/>
    <property type="match status" value="1"/>
</dbReference>
<dbReference type="Pfam" id="PF13561">
    <property type="entry name" value="adh_short_C2"/>
    <property type="match status" value="1"/>
</dbReference>
<protein>
    <submittedName>
        <fullName evidence="3">SDR family oxidoreductase</fullName>
    </submittedName>
</protein>
<keyword evidence="4" id="KW-1185">Reference proteome</keyword>
<dbReference type="GO" id="GO:0008206">
    <property type="term" value="P:bile acid metabolic process"/>
    <property type="evidence" value="ECO:0007669"/>
    <property type="project" value="UniProtKB-ARBA"/>
</dbReference>
<dbReference type="SUPFAM" id="SSF51735">
    <property type="entry name" value="NAD(P)-binding Rossmann-fold domains"/>
    <property type="match status" value="1"/>
</dbReference>
<dbReference type="AlphaFoldDB" id="A0A6H2GV09"/>